<dbReference type="EMBL" id="BMTD01000018">
    <property type="protein sequence ID" value="GGV16989.1"/>
    <property type="molecule type" value="Genomic_DNA"/>
</dbReference>
<reference evidence="2" key="1">
    <citation type="journal article" date="2014" name="Int. J. Syst. Evol. Microbiol.">
        <title>Complete genome sequence of Corynebacterium casei LMG S-19264T (=DSM 44701T), isolated from a smear-ripened cheese.</title>
        <authorList>
            <consortium name="US DOE Joint Genome Institute (JGI-PGF)"/>
            <person name="Walter F."/>
            <person name="Albersmeier A."/>
            <person name="Kalinowski J."/>
            <person name="Ruckert C."/>
        </authorList>
    </citation>
    <scope>NUCLEOTIDE SEQUENCE</scope>
    <source>
        <strain evidence="2">JCM 4369</strain>
    </source>
</reference>
<feature type="compositionally biased region" description="Gly residues" evidence="1">
    <location>
        <begin position="83"/>
        <end position="97"/>
    </location>
</feature>
<sequence>MSGTQQTDGEENAGEEGENAAHARGAAVGGRGRCRAWGRARRGAGDGAADGRGVGWVVGGWWGGHLRPPSVSSAADQAQSVVAGGGTGAGGGAGGAGSRPFEWRSGGAAGPVVRRRGQAPGEVGQRVTFR</sequence>
<organism evidence="2 3">
    <name type="scientific">Streptomyces filipinensis</name>
    <dbReference type="NCBI Taxonomy" id="66887"/>
    <lineage>
        <taxon>Bacteria</taxon>
        <taxon>Bacillati</taxon>
        <taxon>Actinomycetota</taxon>
        <taxon>Actinomycetes</taxon>
        <taxon>Kitasatosporales</taxon>
        <taxon>Streptomycetaceae</taxon>
        <taxon>Streptomyces</taxon>
    </lineage>
</organism>
<comment type="caution">
    <text evidence="2">The sequence shown here is derived from an EMBL/GenBank/DDBJ whole genome shotgun (WGS) entry which is preliminary data.</text>
</comment>
<keyword evidence="3" id="KW-1185">Reference proteome</keyword>
<evidence type="ECO:0000313" key="3">
    <source>
        <dbReference type="Proteomes" id="UP000618795"/>
    </source>
</evidence>
<proteinExistence type="predicted"/>
<feature type="region of interest" description="Disordered" evidence="1">
    <location>
        <begin position="1"/>
        <end position="53"/>
    </location>
</feature>
<feature type="region of interest" description="Disordered" evidence="1">
    <location>
        <begin position="69"/>
        <end position="130"/>
    </location>
</feature>
<feature type="compositionally biased region" description="Acidic residues" evidence="1">
    <location>
        <begin position="8"/>
        <end position="18"/>
    </location>
</feature>
<gene>
    <name evidence="2" type="ORF">GCM10010260_65470</name>
</gene>
<feature type="compositionally biased region" description="Low complexity" evidence="1">
    <location>
        <begin position="70"/>
        <end position="82"/>
    </location>
</feature>
<name>A0A918MEY2_9ACTN</name>
<evidence type="ECO:0000256" key="1">
    <source>
        <dbReference type="SAM" id="MobiDB-lite"/>
    </source>
</evidence>
<dbReference type="AlphaFoldDB" id="A0A918MEY2"/>
<accession>A0A918MEY2</accession>
<reference evidence="2" key="2">
    <citation type="submission" date="2020-09" db="EMBL/GenBank/DDBJ databases">
        <authorList>
            <person name="Sun Q."/>
            <person name="Ohkuma M."/>
        </authorList>
    </citation>
    <scope>NUCLEOTIDE SEQUENCE</scope>
    <source>
        <strain evidence="2">JCM 4369</strain>
    </source>
</reference>
<feature type="compositionally biased region" description="Basic residues" evidence="1">
    <location>
        <begin position="32"/>
        <end position="42"/>
    </location>
</feature>
<dbReference type="Proteomes" id="UP000618795">
    <property type="component" value="Unassembled WGS sequence"/>
</dbReference>
<evidence type="ECO:0000313" key="2">
    <source>
        <dbReference type="EMBL" id="GGV16989.1"/>
    </source>
</evidence>
<protein>
    <submittedName>
        <fullName evidence="2">Uncharacterized protein</fullName>
    </submittedName>
</protein>